<dbReference type="EMBL" id="CP037452">
    <property type="protein sequence ID" value="QDV50088.1"/>
    <property type="molecule type" value="Genomic_DNA"/>
</dbReference>
<sequence>MFKPCFIMLFLVFGILFGPALAEDRIWTSADGKQRVKAAFAGVKGEHIQLILPNGILVSLPKSKFSRRDQEFVEQASAADSPAPSTQPEANETDRPVAMNEPSNADTQGTPGDLKLLANDEIGQSSRALAEKHGLPVLHGLPVIHLDHFLRLDSIPSATERSRVYKQAEQALEKEQQNFGKFLELVALGIDAEWIEPFLPSFIANHFPKSVVESLVNFKYQTGGAIGIWKGNNEFEKRAVQERFNREYRNQLTKMTIKTPFRICFLSKARLSRYDFSRNGLAVAALKKDKSPVAPGDEWKSAFPVLPSTGYYRKKISVAGPSVAGSTFWPVTPEIVKTLPGRTIKGYTGGVRTERWAYIATVVTFRSSPLLEITERNLPAIFGSVDSIEIYAEPTLRTHLFSFPLERYPTSVLTAENALSVQKTESVIPFDEFALAGLIANGKQIELHAETWKEIWNHTGKQDQAAYLFTNNQLKKYFDTSSGIPNMLSSEPASTRRDQQLSDASDTLSKLKSSIDKRMYPTRRPFFPPYAGNVGRDWGEQDNTLSTAQQKRLTDWLAQRARAAENRFRLTLKLSLDGRTDESTLISSRLNKELAAALQKQGKEPEHYLSLDENLAFDERGELDLNGTKTGLFRVPGPQFKTFQFLLNLGHSGRTLTRALPEQVVKTALSQKPGETRIAVFLDVQVRDLKLLDAGFQNEGAGGRPCVVFDVIPTRLAVGEDHQAPLFEAPLDHALLQKLEASQPQKKIPDQPAGNGQPLELTPQRMLPLIAKVAPEFLDDKERLDQLMVMRWRFENVPLSGLMPDQIHFFDKGSPALPSDAERAAKAEQFKTWARRCAETVPDQIAVQLNDFRFEGLDPQRPSPALVSRSLVPWLKAGLPYNLHHVMYDLQHPDRIQPPMSAEEVQSFLDLFAIAPRDVVLEQQFAVPDTKGNTHKLLIPNNQGIPGLTNVKPAEPIFPVLRFDKEIWPPENYKLAATTQKPRLEVVFQVASLKLIDTLPRHPWIEGDAKFHSRDYPADRIPDNGQYALIQVKLKSARLVDPATGKTVLPLVLKDYRSVKKNDAGKN</sequence>
<dbReference type="Gene3D" id="2.30.30.700">
    <property type="entry name" value="SLA1 homology domain 1"/>
    <property type="match status" value="1"/>
</dbReference>
<dbReference type="RefSeq" id="WP_145308336.1">
    <property type="nucleotide sequence ID" value="NZ_CP037452.1"/>
</dbReference>
<dbReference type="GO" id="GO:0008092">
    <property type="term" value="F:cytoskeletal protein binding"/>
    <property type="evidence" value="ECO:0007669"/>
    <property type="project" value="InterPro"/>
</dbReference>
<dbReference type="Pfam" id="PF03983">
    <property type="entry name" value="SHD1"/>
    <property type="match status" value="1"/>
</dbReference>
<evidence type="ECO:0000256" key="1">
    <source>
        <dbReference type="SAM" id="MobiDB-lite"/>
    </source>
</evidence>
<organism evidence="3 4">
    <name type="scientific">Gimesia fumaroli</name>
    <dbReference type="NCBI Taxonomy" id="2527976"/>
    <lineage>
        <taxon>Bacteria</taxon>
        <taxon>Pseudomonadati</taxon>
        <taxon>Planctomycetota</taxon>
        <taxon>Planctomycetia</taxon>
        <taxon>Planctomycetales</taxon>
        <taxon>Planctomycetaceae</taxon>
        <taxon>Gimesia</taxon>
    </lineage>
</organism>
<dbReference type="Proteomes" id="UP000318313">
    <property type="component" value="Chromosome"/>
</dbReference>
<feature type="region of interest" description="Disordered" evidence="1">
    <location>
        <begin position="71"/>
        <end position="114"/>
    </location>
</feature>
<feature type="compositionally biased region" description="Polar residues" evidence="1">
    <location>
        <begin position="101"/>
        <end position="110"/>
    </location>
</feature>
<dbReference type="OrthoDB" id="288486at2"/>
<dbReference type="KEGG" id="gfm:Enr17x_21240"/>
<gene>
    <name evidence="3" type="ORF">Enr17x_21240</name>
</gene>
<reference evidence="3 4" key="1">
    <citation type="submission" date="2019-03" db="EMBL/GenBank/DDBJ databases">
        <title>Deep-cultivation of Planctomycetes and their phenomic and genomic characterization uncovers novel biology.</title>
        <authorList>
            <person name="Wiegand S."/>
            <person name="Jogler M."/>
            <person name="Boedeker C."/>
            <person name="Pinto D."/>
            <person name="Vollmers J."/>
            <person name="Rivas-Marin E."/>
            <person name="Kohn T."/>
            <person name="Peeters S.H."/>
            <person name="Heuer A."/>
            <person name="Rast P."/>
            <person name="Oberbeckmann S."/>
            <person name="Bunk B."/>
            <person name="Jeske O."/>
            <person name="Meyerdierks A."/>
            <person name="Storesund J.E."/>
            <person name="Kallscheuer N."/>
            <person name="Luecker S."/>
            <person name="Lage O.M."/>
            <person name="Pohl T."/>
            <person name="Merkel B.J."/>
            <person name="Hornburger P."/>
            <person name="Mueller R.-W."/>
            <person name="Bruemmer F."/>
            <person name="Labrenz M."/>
            <person name="Spormann A.M."/>
            <person name="Op den Camp H."/>
            <person name="Overmann J."/>
            <person name="Amann R."/>
            <person name="Jetten M.S.M."/>
            <person name="Mascher T."/>
            <person name="Medema M.H."/>
            <person name="Devos D.P."/>
            <person name="Kaster A.-K."/>
            <person name="Ovreas L."/>
            <person name="Rohde M."/>
            <person name="Galperin M.Y."/>
            <person name="Jogler C."/>
        </authorList>
    </citation>
    <scope>NUCLEOTIDE SEQUENCE [LARGE SCALE GENOMIC DNA]</scope>
    <source>
        <strain evidence="3 4">Enr17</strain>
    </source>
</reference>
<accession>A0A518IAE9</accession>
<dbReference type="GO" id="GO:0030674">
    <property type="term" value="F:protein-macromolecule adaptor activity"/>
    <property type="evidence" value="ECO:0007669"/>
    <property type="project" value="InterPro"/>
</dbReference>
<feature type="region of interest" description="Disordered" evidence="1">
    <location>
        <begin position="487"/>
        <end position="506"/>
    </location>
</feature>
<dbReference type="GO" id="GO:0042802">
    <property type="term" value="F:identical protein binding"/>
    <property type="evidence" value="ECO:0007669"/>
    <property type="project" value="InterPro"/>
</dbReference>
<dbReference type="GO" id="GO:0043130">
    <property type="term" value="F:ubiquitin binding"/>
    <property type="evidence" value="ECO:0007669"/>
    <property type="project" value="InterPro"/>
</dbReference>
<dbReference type="InterPro" id="IPR007131">
    <property type="entry name" value="SHD1"/>
</dbReference>
<feature type="domain" description="SLA1 homology" evidence="2">
    <location>
        <begin position="19"/>
        <end position="77"/>
    </location>
</feature>
<dbReference type="AlphaFoldDB" id="A0A518IAE9"/>
<proteinExistence type="predicted"/>
<keyword evidence="4" id="KW-1185">Reference proteome</keyword>
<protein>
    <recommendedName>
        <fullName evidence="2">SLA1 homology domain-containing protein</fullName>
    </recommendedName>
</protein>
<evidence type="ECO:0000259" key="2">
    <source>
        <dbReference type="Pfam" id="PF03983"/>
    </source>
</evidence>
<evidence type="ECO:0000313" key="3">
    <source>
        <dbReference type="EMBL" id="QDV50088.1"/>
    </source>
</evidence>
<name>A0A518IAE9_9PLAN</name>
<evidence type="ECO:0000313" key="4">
    <source>
        <dbReference type="Proteomes" id="UP000318313"/>
    </source>
</evidence>